<reference evidence="2 3" key="1">
    <citation type="journal article" date="2024" name="Genome Biol. Evol.">
        <title>Chromosome-level genome assembly of the viviparous eelpout Zoarces viviparus.</title>
        <authorList>
            <person name="Fuhrmann N."/>
            <person name="Brasseur M.V."/>
            <person name="Bakowski C.E."/>
            <person name="Podsiadlowski L."/>
            <person name="Prost S."/>
            <person name="Krehenwinkel H."/>
            <person name="Mayer C."/>
        </authorList>
    </citation>
    <scope>NUCLEOTIDE SEQUENCE [LARGE SCALE GENOMIC DNA]</scope>
    <source>
        <strain evidence="2">NO-MEL_2022_Ind0_liver</strain>
    </source>
</reference>
<dbReference type="AlphaFoldDB" id="A0AAW1EAJ3"/>
<dbReference type="EMBL" id="JBCEZU010000434">
    <property type="protein sequence ID" value="KAK9519404.1"/>
    <property type="molecule type" value="Genomic_DNA"/>
</dbReference>
<comment type="caution">
    <text evidence="2">The sequence shown here is derived from an EMBL/GenBank/DDBJ whole genome shotgun (WGS) entry which is preliminary data.</text>
</comment>
<sequence>MPEALPYLNIPPPPFDLSTTSTGLNISNLILPSSTAPSHPFSHSLYRSLSALGKSPGCVRLVRPPSGLTVGEPRGATKRDTCQLSRQTKQVLWQRLEEGQLSIRPAAHKHRLHHIWPRDQSLTE</sequence>
<protein>
    <submittedName>
        <fullName evidence="2">Uncharacterized protein</fullName>
    </submittedName>
</protein>
<dbReference type="Proteomes" id="UP001488805">
    <property type="component" value="Unassembled WGS sequence"/>
</dbReference>
<evidence type="ECO:0000256" key="1">
    <source>
        <dbReference type="SAM" id="MobiDB-lite"/>
    </source>
</evidence>
<name>A0AAW1EAJ3_ZOAVI</name>
<evidence type="ECO:0000313" key="2">
    <source>
        <dbReference type="EMBL" id="KAK9519404.1"/>
    </source>
</evidence>
<proteinExistence type="predicted"/>
<gene>
    <name evidence="2" type="ORF">VZT92_022138</name>
</gene>
<feature type="region of interest" description="Disordered" evidence="1">
    <location>
        <begin position="64"/>
        <end position="83"/>
    </location>
</feature>
<accession>A0AAW1EAJ3</accession>
<evidence type="ECO:0000313" key="3">
    <source>
        <dbReference type="Proteomes" id="UP001488805"/>
    </source>
</evidence>
<organism evidence="2 3">
    <name type="scientific">Zoarces viviparus</name>
    <name type="common">Viviparous eelpout</name>
    <name type="synonym">Blennius viviparus</name>
    <dbReference type="NCBI Taxonomy" id="48416"/>
    <lineage>
        <taxon>Eukaryota</taxon>
        <taxon>Metazoa</taxon>
        <taxon>Chordata</taxon>
        <taxon>Craniata</taxon>
        <taxon>Vertebrata</taxon>
        <taxon>Euteleostomi</taxon>
        <taxon>Actinopterygii</taxon>
        <taxon>Neopterygii</taxon>
        <taxon>Teleostei</taxon>
        <taxon>Neoteleostei</taxon>
        <taxon>Acanthomorphata</taxon>
        <taxon>Eupercaria</taxon>
        <taxon>Perciformes</taxon>
        <taxon>Cottioidei</taxon>
        <taxon>Zoarcales</taxon>
        <taxon>Zoarcidae</taxon>
        <taxon>Zoarcinae</taxon>
        <taxon>Zoarces</taxon>
    </lineage>
</organism>
<keyword evidence="3" id="KW-1185">Reference proteome</keyword>